<feature type="repeat" description="TPR" evidence="1">
    <location>
        <begin position="90"/>
        <end position="123"/>
    </location>
</feature>
<dbReference type="PROSITE" id="PS50005">
    <property type="entry name" value="TPR"/>
    <property type="match status" value="2"/>
</dbReference>
<dbReference type="Gene3D" id="1.25.40.10">
    <property type="entry name" value="Tetratricopeptide repeat domain"/>
    <property type="match status" value="2"/>
</dbReference>
<gene>
    <name evidence="2" type="ORF">H9873_08515</name>
</gene>
<evidence type="ECO:0000313" key="3">
    <source>
        <dbReference type="Proteomes" id="UP000824263"/>
    </source>
</evidence>
<accession>A0A9D1RCX0</accession>
<evidence type="ECO:0000256" key="1">
    <source>
        <dbReference type="PROSITE-ProRule" id="PRU00339"/>
    </source>
</evidence>
<feature type="repeat" description="TPR" evidence="1">
    <location>
        <begin position="55"/>
        <end position="88"/>
    </location>
</feature>
<name>A0A9D1RCX0_9FIRM</name>
<comment type="caution">
    <text evidence="2">The sequence shown here is derived from an EMBL/GenBank/DDBJ whole genome shotgun (WGS) entry which is preliminary data.</text>
</comment>
<dbReference type="Pfam" id="PF14559">
    <property type="entry name" value="TPR_19"/>
    <property type="match status" value="1"/>
</dbReference>
<dbReference type="Pfam" id="PF13432">
    <property type="entry name" value="TPR_16"/>
    <property type="match status" value="1"/>
</dbReference>
<protein>
    <submittedName>
        <fullName evidence="2">Tetratricopeptide repeat protein</fullName>
    </submittedName>
</protein>
<dbReference type="PANTHER" id="PTHR12558">
    <property type="entry name" value="CELL DIVISION CYCLE 16,23,27"/>
    <property type="match status" value="1"/>
</dbReference>
<dbReference type="PROSITE" id="PS51257">
    <property type="entry name" value="PROKAR_LIPOPROTEIN"/>
    <property type="match status" value="1"/>
</dbReference>
<proteinExistence type="predicted"/>
<dbReference type="SUPFAM" id="SSF48452">
    <property type="entry name" value="TPR-like"/>
    <property type="match status" value="1"/>
</dbReference>
<dbReference type="SMART" id="SM00028">
    <property type="entry name" value="TPR"/>
    <property type="match status" value="3"/>
</dbReference>
<reference evidence="2" key="2">
    <citation type="submission" date="2021-04" db="EMBL/GenBank/DDBJ databases">
        <authorList>
            <person name="Gilroy R."/>
        </authorList>
    </citation>
    <scope>NUCLEOTIDE SEQUENCE</scope>
    <source>
        <strain evidence="2">ChiSxjej1B13-11762</strain>
    </source>
</reference>
<dbReference type="Proteomes" id="UP000824263">
    <property type="component" value="Unassembled WGS sequence"/>
</dbReference>
<evidence type="ECO:0000313" key="2">
    <source>
        <dbReference type="EMBL" id="HIW84352.1"/>
    </source>
</evidence>
<keyword evidence="1" id="KW-0802">TPR repeat</keyword>
<dbReference type="EMBL" id="DXGF01000147">
    <property type="protein sequence ID" value="HIW84352.1"/>
    <property type="molecule type" value="Genomic_DNA"/>
</dbReference>
<dbReference type="PANTHER" id="PTHR12558:SF13">
    <property type="entry name" value="CELL DIVISION CYCLE PROTEIN 27 HOMOLOG"/>
    <property type="match status" value="1"/>
</dbReference>
<organism evidence="2 3">
    <name type="scientific">Candidatus Dorea gallistercoris</name>
    <dbReference type="NCBI Taxonomy" id="2838542"/>
    <lineage>
        <taxon>Bacteria</taxon>
        <taxon>Bacillati</taxon>
        <taxon>Bacillota</taxon>
        <taxon>Clostridia</taxon>
        <taxon>Lachnospirales</taxon>
        <taxon>Lachnospiraceae</taxon>
        <taxon>Dorea</taxon>
    </lineage>
</organism>
<dbReference type="InterPro" id="IPR011990">
    <property type="entry name" value="TPR-like_helical_dom_sf"/>
</dbReference>
<dbReference type="InterPro" id="IPR019734">
    <property type="entry name" value="TPR_rpt"/>
</dbReference>
<reference evidence="2" key="1">
    <citation type="journal article" date="2021" name="PeerJ">
        <title>Extensive microbial diversity within the chicken gut microbiome revealed by metagenomics and culture.</title>
        <authorList>
            <person name="Gilroy R."/>
            <person name="Ravi A."/>
            <person name="Getino M."/>
            <person name="Pursley I."/>
            <person name="Horton D.L."/>
            <person name="Alikhan N.F."/>
            <person name="Baker D."/>
            <person name="Gharbi K."/>
            <person name="Hall N."/>
            <person name="Watson M."/>
            <person name="Adriaenssens E.M."/>
            <person name="Foster-Nyarko E."/>
            <person name="Jarju S."/>
            <person name="Secka A."/>
            <person name="Antonio M."/>
            <person name="Oren A."/>
            <person name="Chaudhuri R.R."/>
            <person name="La Ragione R."/>
            <person name="Hildebrand F."/>
            <person name="Pallen M.J."/>
        </authorList>
    </citation>
    <scope>NUCLEOTIDE SEQUENCE</scope>
    <source>
        <strain evidence="2">ChiSxjej1B13-11762</strain>
    </source>
</reference>
<sequence>MRRIRNLLIILAVGVLLAGCGHNPYDSGMEQLESGSYAEAARQFQQAIEEEENLADSYRGLGLALWEQEDYEGARDAFLSALEQGSQESGTIYSLLGNCELELGNPEQAAEYFDKGLGIEGNSEELIREMRHNKIIAYERMGDLEQAKTLLAEYLEAYPEDEAAAKEAEFLETR</sequence>
<dbReference type="AlphaFoldDB" id="A0A9D1RCX0"/>